<proteinExistence type="predicted"/>
<protein>
    <submittedName>
        <fullName evidence="1">Uncharacterized protein</fullName>
    </submittedName>
</protein>
<accession>A0A2A2JY40</accession>
<evidence type="ECO:0000313" key="1">
    <source>
        <dbReference type="EMBL" id="PAV66563.1"/>
    </source>
</evidence>
<reference evidence="1 2" key="1">
    <citation type="journal article" date="2017" name="Curr. Biol.">
        <title>Genome architecture and evolution of a unichromosomal asexual nematode.</title>
        <authorList>
            <person name="Fradin H."/>
            <person name="Zegar C."/>
            <person name="Gutwein M."/>
            <person name="Lucas J."/>
            <person name="Kovtun M."/>
            <person name="Corcoran D."/>
            <person name="Baugh L.R."/>
            <person name="Kiontke K."/>
            <person name="Gunsalus K."/>
            <person name="Fitch D.H."/>
            <person name="Piano F."/>
        </authorList>
    </citation>
    <scope>NUCLEOTIDE SEQUENCE [LARGE SCALE GENOMIC DNA]</scope>
    <source>
        <strain evidence="1">PF1309</strain>
    </source>
</reference>
<sequence length="697" mass="72624">MGSSLPLRACSVRSTVKRLSASCLPIAAGATAPLASPGAAALKPSLAARLFSGESPTYSSKRSLRASTFSLANSLDSPSRALRRLGAAVHPAALDGFLDLGGQVGDRRRTPRQAVQGVGQVAGQARRLDVELADDAVQVAVLQLQQLVQPVRQFDIGVAPQLAEHRGGLDGLVVGIVRRPAEPGIEPQALAGIELQRGHLALRENEVEVPVQFLAQVLGDPRGQLDERLPAGEQGVVLVEGQRAQAQAELVLAVPDVAAQAQVDTQAVGAHAELAAFRQLQPLADVFLELHRHAEVAGQDAAQAIRVAGLRRQVAGPVQLGGIGQRPLALQLRLTAAAEGGQARGPVIVARAVMADGRPGLGPGAIEQAQQAVVEDIEEALAGRVGVVALALAHVLGQARWLVVVGRDRGQRRRGEAAVQALAQAHRFVGQAQRVAEAGQLGVLRLEATQRLEEIVRPAPGLGFPAHDLASFAGAQHGFGEAVDRHIAGQEALEHRAQQEHTGAAEGVLVERQGDLQATAEDDRPGHRQAPRAGFAADFAQAVDLQLQGAVLLVARQLADQAPGPVVVGVAGLRSAGAGQAAHGGYRCAVGQAEVAAPVADIHEQRQVAVAAQRADAQLAQVMAVRRLVAIDQADEGLAAHVAGARTVAPLLAGEHARFAAHQVVRLVTAIARRVAHRVERQEFLVRPGTVAGDPLQ</sequence>
<keyword evidence="2" id="KW-1185">Reference proteome</keyword>
<dbReference type="Proteomes" id="UP000218231">
    <property type="component" value="Unassembled WGS sequence"/>
</dbReference>
<gene>
    <name evidence="1" type="ORF">WR25_01164</name>
</gene>
<organism evidence="1 2">
    <name type="scientific">Diploscapter pachys</name>
    <dbReference type="NCBI Taxonomy" id="2018661"/>
    <lineage>
        <taxon>Eukaryota</taxon>
        <taxon>Metazoa</taxon>
        <taxon>Ecdysozoa</taxon>
        <taxon>Nematoda</taxon>
        <taxon>Chromadorea</taxon>
        <taxon>Rhabditida</taxon>
        <taxon>Rhabditina</taxon>
        <taxon>Rhabditomorpha</taxon>
        <taxon>Rhabditoidea</taxon>
        <taxon>Rhabditidae</taxon>
        <taxon>Diploscapter</taxon>
    </lineage>
</organism>
<dbReference type="AlphaFoldDB" id="A0A2A2JY40"/>
<evidence type="ECO:0000313" key="2">
    <source>
        <dbReference type="Proteomes" id="UP000218231"/>
    </source>
</evidence>
<name>A0A2A2JY40_9BILA</name>
<comment type="caution">
    <text evidence="1">The sequence shown here is derived from an EMBL/GenBank/DDBJ whole genome shotgun (WGS) entry which is preliminary data.</text>
</comment>
<dbReference type="EMBL" id="LIAE01010087">
    <property type="protein sequence ID" value="PAV66563.1"/>
    <property type="molecule type" value="Genomic_DNA"/>
</dbReference>